<evidence type="ECO:0000256" key="7">
    <source>
        <dbReference type="ARBA" id="ARBA00023237"/>
    </source>
</evidence>
<dbReference type="SUPFAM" id="SSF56954">
    <property type="entry name" value="Outer membrane efflux proteins (OEP)"/>
    <property type="match status" value="1"/>
</dbReference>
<dbReference type="InterPro" id="IPR003423">
    <property type="entry name" value="OMP_efflux"/>
</dbReference>
<gene>
    <name evidence="9" type="ORF">DSYM_02270</name>
</gene>
<dbReference type="GO" id="GO:0015288">
    <property type="term" value="F:porin activity"/>
    <property type="evidence" value="ECO:0007669"/>
    <property type="project" value="TreeGrafter"/>
</dbReference>
<dbReference type="NCBIfam" id="TIGR01844">
    <property type="entry name" value="type_I_sec_TolC"/>
    <property type="match status" value="1"/>
</dbReference>
<feature type="signal peptide" evidence="8">
    <location>
        <begin position="1"/>
        <end position="19"/>
    </location>
</feature>
<keyword evidence="6" id="KW-0472">Membrane</keyword>
<keyword evidence="8" id="KW-0732">Signal</keyword>
<evidence type="ECO:0000313" key="10">
    <source>
        <dbReference type="Proteomes" id="UP000662914"/>
    </source>
</evidence>
<dbReference type="Proteomes" id="UP000662914">
    <property type="component" value="Chromosome"/>
</dbReference>
<keyword evidence="4" id="KW-1134">Transmembrane beta strand</keyword>
<keyword evidence="3" id="KW-0813">Transport</keyword>
<feature type="chain" id="PRO_5035321230" evidence="8">
    <location>
        <begin position="20"/>
        <end position="443"/>
    </location>
</feature>
<dbReference type="KEGG" id="ddz:DSYM_02270"/>
<dbReference type="Gene3D" id="1.20.1600.10">
    <property type="entry name" value="Outer membrane efflux proteins (OEP)"/>
    <property type="match status" value="1"/>
</dbReference>
<dbReference type="PANTHER" id="PTHR30026:SF20">
    <property type="entry name" value="OUTER MEMBRANE PROTEIN TOLC"/>
    <property type="match status" value="1"/>
</dbReference>
<dbReference type="EMBL" id="AP021857">
    <property type="protein sequence ID" value="BBO19528.1"/>
    <property type="molecule type" value="Genomic_DNA"/>
</dbReference>
<evidence type="ECO:0000256" key="5">
    <source>
        <dbReference type="ARBA" id="ARBA00022692"/>
    </source>
</evidence>
<evidence type="ECO:0000256" key="3">
    <source>
        <dbReference type="ARBA" id="ARBA00022448"/>
    </source>
</evidence>
<dbReference type="GO" id="GO:1990281">
    <property type="term" value="C:efflux pump complex"/>
    <property type="evidence" value="ECO:0007669"/>
    <property type="project" value="TreeGrafter"/>
</dbReference>
<organism evidence="9 10">
    <name type="scientific">Candidatus Desulfobacillus denitrificans</name>
    <dbReference type="NCBI Taxonomy" id="2608985"/>
    <lineage>
        <taxon>Bacteria</taxon>
        <taxon>Pseudomonadati</taxon>
        <taxon>Pseudomonadota</taxon>
        <taxon>Betaproteobacteria</taxon>
        <taxon>Candidatus Desulfobacillus</taxon>
    </lineage>
</organism>
<dbReference type="GO" id="GO:0015562">
    <property type="term" value="F:efflux transmembrane transporter activity"/>
    <property type="evidence" value="ECO:0007669"/>
    <property type="project" value="InterPro"/>
</dbReference>
<evidence type="ECO:0000313" key="9">
    <source>
        <dbReference type="EMBL" id="BBO19528.1"/>
    </source>
</evidence>
<proteinExistence type="inferred from homology"/>
<protein>
    <submittedName>
        <fullName evidence="9">Channel protein TolC</fullName>
    </submittedName>
</protein>
<comment type="subcellular location">
    <subcellularLocation>
        <location evidence="1">Cell outer membrane</location>
    </subcellularLocation>
</comment>
<dbReference type="InterPro" id="IPR051906">
    <property type="entry name" value="TolC-like"/>
</dbReference>
<keyword evidence="7" id="KW-0998">Cell outer membrane</keyword>
<sequence>MKKTLFLFSLALAGAPAFGADLLQVYRDAIEYDAQFASARAAHDAGQEKLPQGRAGLLPVISASASTVWNDADFQRRMPGAGTVDAQYNSNGYQITLTQPIFRWQNIEQYRQGKLAVAVADAQFSQAKQDLVLRVSQAYFDVLLAQDSLELAQAQKKAISEQLEAAKRNFEVGTATITDTHEAQARHDLATAQELAAQNDLEIKRHALRQVIGKVPDALARLRPQVQLQRPQPDDMAKWAEAAEAGSPLVQAQEAALEIAEREIGKQRAGHLPTLDLVATRGRSSATGSLTAGIAGPGYDSHAATVGVQLTLPIFAGGAVMSRDREAVALREKARADLDNTRRGAALGARQAYLGVTNGMAQVRAFEQALVSSQSALESNKLGYEVGVRINIDVLNAQQQLYATRRDLAKARYDTLIAQLRLKSAAGSLGEDDVQAINALLEK</sequence>
<dbReference type="InterPro" id="IPR010130">
    <property type="entry name" value="T1SS_OMP_TolC"/>
</dbReference>
<accession>A0A809QYA9</accession>
<evidence type="ECO:0000256" key="1">
    <source>
        <dbReference type="ARBA" id="ARBA00004442"/>
    </source>
</evidence>
<dbReference type="PANTHER" id="PTHR30026">
    <property type="entry name" value="OUTER MEMBRANE PROTEIN TOLC"/>
    <property type="match status" value="1"/>
</dbReference>
<reference evidence="9" key="1">
    <citation type="journal article" name="DNA Res.">
        <title>The physiological potential of anammox bacteria as revealed by their core genome structure.</title>
        <authorList>
            <person name="Okubo T."/>
            <person name="Toyoda A."/>
            <person name="Fukuhara K."/>
            <person name="Uchiyama I."/>
            <person name="Harigaya Y."/>
            <person name="Kuroiwa M."/>
            <person name="Suzuki T."/>
            <person name="Murakami Y."/>
            <person name="Suwa Y."/>
            <person name="Takami H."/>
        </authorList>
    </citation>
    <scope>NUCLEOTIDE SEQUENCE</scope>
    <source>
        <strain evidence="9">317325-3</strain>
    </source>
</reference>
<evidence type="ECO:0000256" key="8">
    <source>
        <dbReference type="SAM" id="SignalP"/>
    </source>
</evidence>
<keyword evidence="5" id="KW-0812">Transmembrane</keyword>
<evidence type="ECO:0000256" key="2">
    <source>
        <dbReference type="ARBA" id="ARBA00007613"/>
    </source>
</evidence>
<comment type="similarity">
    <text evidence="2">Belongs to the outer membrane factor (OMF) (TC 1.B.17) family.</text>
</comment>
<evidence type="ECO:0000256" key="4">
    <source>
        <dbReference type="ARBA" id="ARBA00022452"/>
    </source>
</evidence>
<name>A0A809QYA9_9PROT</name>
<dbReference type="Pfam" id="PF02321">
    <property type="entry name" value="OEP"/>
    <property type="match status" value="2"/>
</dbReference>
<dbReference type="GO" id="GO:0009279">
    <property type="term" value="C:cell outer membrane"/>
    <property type="evidence" value="ECO:0007669"/>
    <property type="project" value="UniProtKB-SubCell"/>
</dbReference>
<dbReference type="AlphaFoldDB" id="A0A809QYA9"/>
<evidence type="ECO:0000256" key="6">
    <source>
        <dbReference type="ARBA" id="ARBA00023136"/>
    </source>
</evidence>